<feature type="transmembrane region" description="Helical" evidence="1">
    <location>
        <begin position="79"/>
        <end position="98"/>
    </location>
</feature>
<reference evidence="2 3" key="1">
    <citation type="submission" date="2019-08" db="EMBL/GenBank/DDBJ databases">
        <title>Deep-cultivation of Planctomycetes and their phenomic and genomic characterization uncovers novel biology.</title>
        <authorList>
            <person name="Wiegand S."/>
            <person name="Jogler M."/>
            <person name="Boedeker C."/>
            <person name="Pinto D."/>
            <person name="Vollmers J."/>
            <person name="Rivas-Marin E."/>
            <person name="Kohn T."/>
            <person name="Peeters S.H."/>
            <person name="Heuer A."/>
            <person name="Rast P."/>
            <person name="Oberbeckmann S."/>
            <person name="Bunk B."/>
            <person name="Jeske O."/>
            <person name="Meyerdierks A."/>
            <person name="Storesund J.E."/>
            <person name="Kallscheuer N."/>
            <person name="Luecker S."/>
            <person name="Lage O.M."/>
            <person name="Pohl T."/>
            <person name="Merkel B.J."/>
            <person name="Hornburger P."/>
            <person name="Mueller R.-W."/>
            <person name="Bruemmer F."/>
            <person name="Labrenz M."/>
            <person name="Spormann A.M."/>
            <person name="Op den Camp H."/>
            <person name="Overmann J."/>
            <person name="Amann R."/>
            <person name="Jetten M.S.M."/>
            <person name="Mascher T."/>
            <person name="Medema M.H."/>
            <person name="Devos D.P."/>
            <person name="Kaster A.-K."/>
            <person name="Ovreas L."/>
            <person name="Rohde M."/>
            <person name="Galperin M.Y."/>
            <person name="Jogler C."/>
        </authorList>
    </citation>
    <scope>NUCLEOTIDE SEQUENCE [LARGE SCALE GENOMIC DNA]</scope>
    <source>
        <strain evidence="2 3">UC8</strain>
    </source>
</reference>
<accession>A0A5B9QXT2</accession>
<keyword evidence="3" id="KW-1185">Reference proteome</keyword>
<dbReference type="KEGG" id="rul:UC8_07210"/>
<dbReference type="AlphaFoldDB" id="A0A5B9QXT2"/>
<evidence type="ECO:0000313" key="2">
    <source>
        <dbReference type="EMBL" id="QEG38763.1"/>
    </source>
</evidence>
<dbReference type="Proteomes" id="UP000325286">
    <property type="component" value="Chromosome"/>
</dbReference>
<feature type="transmembrane region" description="Helical" evidence="1">
    <location>
        <begin position="118"/>
        <end position="137"/>
    </location>
</feature>
<evidence type="ECO:0000313" key="3">
    <source>
        <dbReference type="Proteomes" id="UP000325286"/>
    </source>
</evidence>
<dbReference type="RefSeq" id="WP_068142834.1">
    <property type="nucleotide sequence ID" value="NZ_CP042914.1"/>
</dbReference>
<keyword evidence="1" id="KW-0812">Transmembrane</keyword>
<name>A0A5B9QXT2_9BACT</name>
<evidence type="ECO:0000256" key="1">
    <source>
        <dbReference type="SAM" id="Phobius"/>
    </source>
</evidence>
<protein>
    <submittedName>
        <fullName evidence="2">Uncharacterized protein</fullName>
    </submittedName>
</protein>
<keyword evidence="1" id="KW-0472">Membrane</keyword>
<feature type="transmembrane region" description="Helical" evidence="1">
    <location>
        <begin position="41"/>
        <end position="59"/>
    </location>
</feature>
<organism evidence="2 3">
    <name type="scientific">Roseimaritima ulvae</name>
    <dbReference type="NCBI Taxonomy" id="980254"/>
    <lineage>
        <taxon>Bacteria</taxon>
        <taxon>Pseudomonadati</taxon>
        <taxon>Planctomycetota</taxon>
        <taxon>Planctomycetia</taxon>
        <taxon>Pirellulales</taxon>
        <taxon>Pirellulaceae</taxon>
        <taxon>Roseimaritima</taxon>
    </lineage>
</organism>
<dbReference type="EMBL" id="CP042914">
    <property type="protein sequence ID" value="QEG38763.1"/>
    <property type="molecule type" value="Genomic_DNA"/>
</dbReference>
<gene>
    <name evidence="2" type="ORF">UC8_07210</name>
</gene>
<keyword evidence="1" id="KW-1133">Transmembrane helix</keyword>
<proteinExistence type="predicted"/>
<sequence length="167" mass="18796" precursor="true">MDWTRLTADAALLAFLIAWLLRAYKGCFPANRWVRCERGTYAAGGVLMVVHVLVAYGFFHGWSHAAALAHTAEQTRQTVGWAFAGGLYFNFLFVGVYLTDIGWRARVGGWEQRTPRVMAYTMDSFLWFIVVMSTVVFESGAVRWFAVMGVAAVWFGIWQGIHAQSKT</sequence>
<dbReference type="OrthoDB" id="277696at2"/>
<feature type="transmembrane region" description="Helical" evidence="1">
    <location>
        <begin position="144"/>
        <end position="161"/>
    </location>
</feature>